<dbReference type="CDD" id="cd00882">
    <property type="entry name" value="Ras_like_GTPase"/>
    <property type="match status" value="1"/>
</dbReference>
<feature type="domain" description="G" evidence="3">
    <location>
        <begin position="125"/>
        <end position="199"/>
    </location>
</feature>
<protein>
    <recommendedName>
        <fullName evidence="3">G domain-containing protein</fullName>
    </recommendedName>
</protein>
<reference evidence="4 5" key="1">
    <citation type="submission" date="2023-08" db="EMBL/GenBank/DDBJ databases">
        <title>Black Yeasts Isolated from many extreme environments.</title>
        <authorList>
            <person name="Coleine C."/>
            <person name="Stajich J.E."/>
            <person name="Selbmann L."/>
        </authorList>
    </citation>
    <scope>NUCLEOTIDE SEQUENCE [LARGE SCALE GENOMIC DNA]</scope>
    <source>
        <strain evidence="4 5">CCFEE 6328</strain>
    </source>
</reference>
<name>A0ABR0J2Y0_9EURO</name>
<dbReference type="PANTHER" id="PTHR32046">
    <property type="entry name" value="G DOMAIN-CONTAINING PROTEIN"/>
    <property type="match status" value="1"/>
</dbReference>
<evidence type="ECO:0000313" key="5">
    <source>
        <dbReference type="Proteomes" id="UP001345691"/>
    </source>
</evidence>
<feature type="coiled-coil region" evidence="1">
    <location>
        <begin position="347"/>
        <end position="400"/>
    </location>
</feature>
<dbReference type="Pfam" id="PF01926">
    <property type="entry name" value="MMR_HSR1"/>
    <property type="match status" value="1"/>
</dbReference>
<feature type="compositionally biased region" description="Basic and acidic residues" evidence="2">
    <location>
        <begin position="106"/>
        <end position="116"/>
    </location>
</feature>
<gene>
    <name evidence="4" type="ORF">LTR69_009309</name>
</gene>
<dbReference type="InterPro" id="IPR027417">
    <property type="entry name" value="P-loop_NTPase"/>
</dbReference>
<evidence type="ECO:0000256" key="1">
    <source>
        <dbReference type="SAM" id="Coils"/>
    </source>
</evidence>
<dbReference type="InterPro" id="IPR006073">
    <property type="entry name" value="GTP-bd"/>
</dbReference>
<evidence type="ECO:0000256" key="2">
    <source>
        <dbReference type="SAM" id="MobiDB-lite"/>
    </source>
</evidence>
<feature type="compositionally biased region" description="Basic and acidic residues" evidence="2">
    <location>
        <begin position="54"/>
        <end position="67"/>
    </location>
</feature>
<evidence type="ECO:0000313" key="4">
    <source>
        <dbReference type="EMBL" id="KAK5053664.1"/>
    </source>
</evidence>
<feature type="region of interest" description="Disordered" evidence="2">
    <location>
        <begin position="409"/>
        <end position="431"/>
    </location>
</feature>
<feature type="compositionally biased region" description="Basic and acidic residues" evidence="2">
    <location>
        <begin position="409"/>
        <end position="423"/>
    </location>
</feature>
<proteinExistence type="predicted"/>
<dbReference type="Gene3D" id="3.40.50.300">
    <property type="entry name" value="P-loop containing nucleotide triphosphate hydrolases"/>
    <property type="match status" value="1"/>
</dbReference>
<keyword evidence="5" id="KW-1185">Reference proteome</keyword>
<feature type="compositionally biased region" description="Polar residues" evidence="2">
    <location>
        <begin position="506"/>
        <end position="515"/>
    </location>
</feature>
<feature type="region of interest" description="Disordered" evidence="2">
    <location>
        <begin position="1"/>
        <end position="116"/>
    </location>
</feature>
<evidence type="ECO:0000259" key="3">
    <source>
        <dbReference type="Pfam" id="PF01926"/>
    </source>
</evidence>
<sequence length="546" mass="61264">MNNYGHGTPKTHLREPDPVLVGSRPIPVPRSSQSSRPPSISSSSAGRHRPSVQAERHNDYGPGRRSENTLLGIRSYSEDHKARHHRVGPQPGWVQPPAVRSAEQPDYDRARPPGRSRDEQRINLLFVGLTGVGKSAFITQLLRSGQSTSLPRTATVGHSLVSCTTEVQEYDCLVANRKFCLIDTPGFDDTNRSDAEVLKTIANYLARPLGDGSYIRIDGIVFLHRIVDVRLSASAIKVAEIVKLMCGSRFLKYVTLVTTMWQLLPDREIGDRRAKELLDHPSFWADFDKSGAHHFRVSNTRESAEKISRDIAMILDNEPTPPSLKIQVEMVQNDMSLPQTAAGDFLEGELLRRKKKHEQEVHKIQDEIRRAAQEHDADSVEMLSQSLDSKYSQIQEAEHELKSFNAHELRNPSRIGRGTERPLSRSFSDQSTSTFDFSRLQIGKTEAGYIYAKEQRSAGNHAPSAHAEYGRSPTFQGSQAPQAYCTPPRHIRRHTDRPGNFHGPIQDTSGYTQAVYNKRYPEPVRTSSFPRSRSAHATPFGAMERP</sequence>
<feature type="region of interest" description="Disordered" evidence="2">
    <location>
        <begin position="458"/>
        <end position="546"/>
    </location>
</feature>
<comment type="caution">
    <text evidence="4">The sequence shown here is derived from an EMBL/GenBank/DDBJ whole genome shotgun (WGS) entry which is preliminary data.</text>
</comment>
<accession>A0ABR0J2Y0</accession>
<dbReference type="EMBL" id="JAVRRF010000025">
    <property type="protein sequence ID" value="KAK5053664.1"/>
    <property type="molecule type" value="Genomic_DNA"/>
</dbReference>
<keyword evidence="1" id="KW-0175">Coiled coil</keyword>
<organism evidence="4 5">
    <name type="scientific">Exophiala sideris</name>
    <dbReference type="NCBI Taxonomy" id="1016849"/>
    <lineage>
        <taxon>Eukaryota</taxon>
        <taxon>Fungi</taxon>
        <taxon>Dikarya</taxon>
        <taxon>Ascomycota</taxon>
        <taxon>Pezizomycotina</taxon>
        <taxon>Eurotiomycetes</taxon>
        <taxon>Chaetothyriomycetidae</taxon>
        <taxon>Chaetothyriales</taxon>
        <taxon>Herpotrichiellaceae</taxon>
        <taxon>Exophiala</taxon>
    </lineage>
</organism>
<dbReference type="SUPFAM" id="SSF52540">
    <property type="entry name" value="P-loop containing nucleoside triphosphate hydrolases"/>
    <property type="match status" value="1"/>
</dbReference>
<feature type="compositionally biased region" description="Low complexity" evidence="2">
    <location>
        <begin position="23"/>
        <end position="45"/>
    </location>
</feature>
<dbReference type="PANTHER" id="PTHR32046:SF11">
    <property type="entry name" value="IMMUNE-ASSOCIATED NUCLEOTIDE-BINDING PROTEIN 10-LIKE"/>
    <property type="match status" value="1"/>
</dbReference>
<dbReference type="Proteomes" id="UP001345691">
    <property type="component" value="Unassembled WGS sequence"/>
</dbReference>